<dbReference type="Proteomes" id="UP001066276">
    <property type="component" value="Chromosome 11"/>
</dbReference>
<comment type="caution">
    <text evidence="2">The sequence shown here is derived from an EMBL/GenBank/DDBJ whole genome shotgun (WGS) entry which is preliminary data.</text>
</comment>
<evidence type="ECO:0000313" key="2">
    <source>
        <dbReference type="EMBL" id="KAJ1089620.1"/>
    </source>
</evidence>
<feature type="region of interest" description="Disordered" evidence="1">
    <location>
        <begin position="1"/>
        <end position="79"/>
    </location>
</feature>
<dbReference type="AlphaFoldDB" id="A0AAV7LGM4"/>
<gene>
    <name evidence="2" type="ORF">NDU88_002769</name>
</gene>
<proteinExistence type="predicted"/>
<evidence type="ECO:0000313" key="3">
    <source>
        <dbReference type="Proteomes" id="UP001066276"/>
    </source>
</evidence>
<sequence length="121" mass="12975">MDEPSESRNQHSRLLPPQAAHDDGSVFPRTGGPGGGNTENPAMLWGEHGLGRTGIERCGEHGSGGAPGTGSALAEKASGRMRLPCERTVLPGPTRWKRRTLRASLKACAENNQTWAWLHLN</sequence>
<evidence type="ECO:0000256" key="1">
    <source>
        <dbReference type="SAM" id="MobiDB-lite"/>
    </source>
</evidence>
<protein>
    <submittedName>
        <fullName evidence="2">Uncharacterized protein</fullName>
    </submittedName>
</protein>
<keyword evidence="3" id="KW-1185">Reference proteome</keyword>
<name>A0AAV7LGM4_PLEWA</name>
<accession>A0AAV7LGM4</accession>
<organism evidence="2 3">
    <name type="scientific">Pleurodeles waltl</name>
    <name type="common">Iberian ribbed newt</name>
    <dbReference type="NCBI Taxonomy" id="8319"/>
    <lineage>
        <taxon>Eukaryota</taxon>
        <taxon>Metazoa</taxon>
        <taxon>Chordata</taxon>
        <taxon>Craniata</taxon>
        <taxon>Vertebrata</taxon>
        <taxon>Euteleostomi</taxon>
        <taxon>Amphibia</taxon>
        <taxon>Batrachia</taxon>
        <taxon>Caudata</taxon>
        <taxon>Salamandroidea</taxon>
        <taxon>Salamandridae</taxon>
        <taxon>Pleurodelinae</taxon>
        <taxon>Pleurodeles</taxon>
    </lineage>
</organism>
<reference evidence="2" key="1">
    <citation type="journal article" date="2022" name="bioRxiv">
        <title>Sequencing and chromosome-scale assembly of the giantPleurodeles waltlgenome.</title>
        <authorList>
            <person name="Brown T."/>
            <person name="Elewa A."/>
            <person name="Iarovenko S."/>
            <person name="Subramanian E."/>
            <person name="Araus A.J."/>
            <person name="Petzold A."/>
            <person name="Susuki M."/>
            <person name="Suzuki K.-i.T."/>
            <person name="Hayashi T."/>
            <person name="Toyoda A."/>
            <person name="Oliveira C."/>
            <person name="Osipova E."/>
            <person name="Leigh N.D."/>
            <person name="Simon A."/>
            <person name="Yun M.H."/>
        </authorList>
    </citation>
    <scope>NUCLEOTIDE SEQUENCE</scope>
    <source>
        <strain evidence="2">20211129_DDA</strain>
        <tissue evidence="2">Liver</tissue>
    </source>
</reference>
<dbReference type="EMBL" id="JANPWB010000015">
    <property type="protein sequence ID" value="KAJ1089620.1"/>
    <property type="molecule type" value="Genomic_DNA"/>
</dbReference>